<dbReference type="RefSeq" id="WP_346248515.1">
    <property type="nucleotide sequence ID" value="NZ_JBDIZK010000014.1"/>
</dbReference>
<sequence length="539" mass="56341">MTLTLTILNAGPGLDNGLPAELVLNRSGALIGRSPNCDWCLPDPRNHISSRHCEIRFQDETYLLHDVSMNGTFLNDQPDRMARPHRLAEGDVVTIGQYRIRVGLRGDAGGARAPANAGPASHWDGWGRAPAPAPAAPAAPASNGWGSPPVAPARRDNDSWGPVGGGSGAPPAPARNGSEWAPAPAPTPAASASTWDAPIPQQQSASAWSSAAPDRPPAPAPDDIWGRLAEGNVVDWSRGGFGQPIDTNPDPLGLRERPTEESLGVAARQFGGPSGPAPTPIGATAADSHFAMPAVAGPASAASPWPSDAPATPPVPELPQAAPPVPQAAPPVPQAPPAPPPVPDSALVEAFLRAACVDQRVAQRDPALVERAGRLFHRLVAGLVLMVEARARAKSQMGAESTAFEIGGNNPIKFARAPEDAIAALLEPAAPGFMEAGQAIESAYFDLQSHQIATLRAMQGALRATLDRFSPTAIRERAESRGLLARILPAARDAALWQAYEKEFGGVAAGSDEAFMDVFAKEFRRAYDEQSRAEKRGGH</sequence>
<dbReference type="InterPro" id="IPR050923">
    <property type="entry name" value="Cell_Proc_Reg/RNA_Proc"/>
</dbReference>
<reference evidence="3 4" key="1">
    <citation type="submission" date="2024-05" db="EMBL/GenBank/DDBJ databases">
        <title>Sphingomonas sp. HF-S3 16S ribosomal RNA gene Genome sequencing and assembly.</title>
        <authorList>
            <person name="Lee H."/>
        </authorList>
    </citation>
    <scope>NUCLEOTIDE SEQUENCE [LARGE SCALE GENOMIC DNA]</scope>
    <source>
        <strain evidence="3 4">HF-S3</strain>
    </source>
</reference>
<dbReference type="SUPFAM" id="SSF49879">
    <property type="entry name" value="SMAD/FHA domain"/>
    <property type="match status" value="1"/>
</dbReference>
<feature type="compositionally biased region" description="Low complexity" evidence="1">
    <location>
        <begin position="110"/>
        <end position="120"/>
    </location>
</feature>
<dbReference type="InterPro" id="IPR046883">
    <property type="entry name" value="T6SS_FHA_C"/>
</dbReference>
<dbReference type="PROSITE" id="PS50006">
    <property type="entry name" value="FHA_DOMAIN"/>
    <property type="match status" value="1"/>
</dbReference>
<dbReference type="Gene3D" id="2.60.200.20">
    <property type="match status" value="1"/>
</dbReference>
<dbReference type="PANTHER" id="PTHR23308">
    <property type="entry name" value="NUCLEAR INHIBITOR OF PROTEIN PHOSPHATASE-1"/>
    <property type="match status" value="1"/>
</dbReference>
<gene>
    <name evidence="3" type="primary">tagH</name>
    <name evidence="3" type="ORF">TPR58_19995</name>
</gene>
<feature type="compositionally biased region" description="Pro residues" evidence="1">
    <location>
        <begin position="311"/>
        <end position="342"/>
    </location>
</feature>
<proteinExistence type="predicted"/>
<feature type="region of interest" description="Disordered" evidence="1">
    <location>
        <begin position="297"/>
        <end position="342"/>
    </location>
</feature>
<keyword evidence="4" id="KW-1185">Reference proteome</keyword>
<protein>
    <submittedName>
        <fullName evidence="3">Type VI secretion system-associated FHA domain protein TagH</fullName>
    </submittedName>
</protein>
<dbReference type="NCBIfam" id="TIGR03354">
    <property type="entry name" value="VI_FHA"/>
    <property type="match status" value="1"/>
</dbReference>
<dbReference type="Pfam" id="PF00498">
    <property type="entry name" value="FHA"/>
    <property type="match status" value="1"/>
</dbReference>
<dbReference type="Proteomes" id="UP001427805">
    <property type="component" value="Unassembled WGS sequence"/>
</dbReference>
<feature type="domain" description="FHA" evidence="2">
    <location>
        <begin position="29"/>
        <end position="79"/>
    </location>
</feature>
<dbReference type="CDD" id="cd00060">
    <property type="entry name" value="FHA"/>
    <property type="match status" value="1"/>
</dbReference>
<evidence type="ECO:0000313" key="3">
    <source>
        <dbReference type="EMBL" id="MEN3749468.1"/>
    </source>
</evidence>
<dbReference type="InterPro" id="IPR008984">
    <property type="entry name" value="SMAD_FHA_dom_sf"/>
</dbReference>
<accession>A0ABV0BD43</accession>
<dbReference type="InterPro" id="IPR017735">
    <property type="entry name" value="T6SS_FHA"/>
</dbReference>
<dbReference type="EMBL" id="JBDIZK010000014">
    <property type="protein sequence ID" value="MEN3749468.1"/>
    <property type="molecule type" value="Genomic_DNA"/>
</dbReference>
<evidence type="ECO:0000259" key="2">
    <source>
        <dbReference type="PROSITE" id="PS50006"/>
    </source>
</evidence>
<dbReference type="Pfam" id="PF20232">
    <property type="entry name" value="T6SS_FHA_C"/>
    <property type="match status" value="1"/>
</dbReference>
<dbReference type="InterPro" id="IPR000253">
    <property type="entry name" value="FHA_dom"/>
</dbReference>
<feature type="region of interest" description="Disordered" evidence="1">
    <location>
        <begin position="110"/>
        <end position="223"/>
    </location>
</feature>
<name>A0ABV0BD43_9SPHN</name>
<feature type="compositionally biased region" description="Low complexity" evidence="1">
    <location>
        <begin position="188"/>
        <end position="213"/>
    </location>
</feature>
<comment type="caution">
    <text evidence="3">The sequence shown here is derived from an EMBL/GenBank/DDBJ whole genome shotgun (WGS) entry which is preliminary data.</text>
</comment>
<feature type="compositionally biased region" description="Low complexity" evidence="1">
    <location>
        <begin position="297"/>
        <end position="310"/>
    </location>
</feature>
<evidence type="ECO:0000313" key="4">
    <source>
        <dbReference type="Proteomes" id="UP001427805"/>
    </source>
</evidence>
<dbReference type="SMART" id="SM00240">
    <property type="entry name" value="FHA"/>
    <property type="match status" value="1"/>
</dbReference>
<evidence type="ECO:0000256" key="1">
    <source>
        <dbReference type="SAM" id="MobiDB-lite"/>
    </source>
</evidence>
<organism evidence="3 4">
    <name type="scientific">Sphingomonas rustica</name>
    <dbReference type="NCBI Taxonomy" id="3103142"/>
    <lineage>
        <taxon>Bacteria</taxon>
        <taxon>Pseudomonadati</taxon>
        <taxon>Pseudomonadota</taxon>
        <taxon>Alphaproteobacteria</taxon>
        <taxon>Sphingomonadales</taxon>
        <taxon>Sphingomonadaceae</taxon>
        <taxon>Sphingomonas</taxon>
    </lineage>
</organism>